<dbReference type="Gene3D" id="3.30.2090.10">
    <property type="entry name" value="Multidrug efflux transporter AcrB TolC docking domain, DN and DC subdomains"/>
    <property type="match status" value="1"/>
</dbReference>
<dbReference type="Proteomes" id="UP000198718">
    <property type="component" value="Unassembled WGS sequence"/>
</dbReference>
<organism evidence="2 3">
    <name type="scientific">Natronincola ferrireducens</name>
    <dbReference type="NCBI Taxonomy" id="393762"/>
    <lineage>
        <taxon>Bacteria</taxon>
        <taxon>Bacillati</taxon>
        <taxon>Bacillota</taxon>
        <taxon>Clostridia</taxon>
        <taxon>Peptostreptococcales</taxon>
        <taxon>Natronincolaceae</taxon>
        <taxon>Natronincola</taxon>
    </lineage>
</organism>
<proteinExistence type="predicted"/>
<dbReference type="Gene3D" id="1.20.1640.10">
    <property type="entry name" value="Multidrug efflux transporter AcrB transmembrane domain"/>
    <property type="match status" value="2"/>
</dbReference>
<keyword evidence="1" id="KW-0812">Transmembrane</keyword>
<dbReference type="RefSeq" id="WP_244269511.1">
    <property type="nucleotide sequence ID" value="NZ_FNFP01000003.1"/>
</dbReference>
<dbReference type="InterPro" id="IPR027463">
    <property type="entry name" value="AcrB_DN_DC_subdom"/>
</dbReference>
<keyword evidence="1" id="KW-0472">Membrane</keyword>
<dbReference type="STRING" id="393762.SAMN05660472_01746"/>
<accession>A0A1G9DV63</accession>
<feature type="transmembrane region" description="Helical" evidence="1">
    <location>
        <begin position="338"/>
        <end position="361"/>
    </location>
</feature>
<dbReference type="PRINTS" id="PR00702">
    <property type="entry name" value="ACRIFLAVINRP"/>
</dbReference>
<feature type="transmembrane region" description="Helical" evidence="1">
    <location>
        <begin position="102"/>
        <end position="121"/>
    </location>
</feature>
<evidence type="ECO:0000256" key="1">
    <source>
        <dbReference type="SAM" id="Phobius"/>
    </source>
</evidence>
<dbReference type="Gene3D" id="3.30.70.1320">
    <property type="entry name" value="Multidrug efflux transporter AcrB pore domain like"/>
    <property type="match status" value="1"/>
</dbReference>
<dbReference type="Pfam" id="PF00873">
    <property type="entry name" value="ACR_tran"/>
    <property type="match status" value="2"/>
</dbReference>
<dbReference type="SUPFAM" id="SSF82866">
    <property type="entry name" value="Multidrug efflux transporter AcrB transmembrane domain"/>
    <property type="match status" value="2"/>
</dbReference>
<protein>
    <submittedName>
        <fullName evidence="2">AcrB/AcrD/AcrF family protein</fullName>
    </submittedName>
</protein>
<dbReference type="InterPro" id="IPR001036">
    <property type="entry name" value="Acrflvin-R"/>
</dbReference>
<dbReference type="PANTHER" id="PTHR32063">
    <property type="match status" value="1"/>
</dbReference>
<feature type="transmembrane region" description="Helical" evidence="1">
    <location>
        <begin position="231"/>
        <end position="253"/>
    </location>
</feature>
<dbReference type="GO" id="GO:0042910">
    <property type="term" value="F:xenobiotic transmembrane transporter activity"/>
    <property type="evidence" value="ECO:0007669"/>
    <property type="project" value="TreeGrafter"/>
</dbReference>
<sequence>MGEFRSIDEIKEMPLTLPTGSIIPLKEVAEVELTHGDINTISRVNGKNSINVAIQKQSLSNTVQVANLIHAEIEDLQREYTQIEINTVLDQSTFITQAIDNVFKNAVFGALLAIAILHLFLRNIRTTLIIGTSIPISVIATFILLYFNNITLNLMTLGGLALGIGMLVDNAIVVLEDIYRFRTEGYSRKEAAIKGASEVGVTVTASTLTTIAVFVPITFVGGITSTIFRELAMTVTLSLLASLLVSLTLIPMLSSKILKVTIGIIMLAGIVVNNVIVLVDYINTLRIEGKDRNAAITTTGPIRLRPIMMTTSTTDLGLLPVAIGIGEGAEIQSPMATVVIGALLLSTLLTLVLIPVVYTLTDDFATAAKNKFTRTKEEATS</sequence>
<feature type="transmembrane region" description="Helical" evidence="1">
    <location>
        <begin position="196"/>
        <end position="219"/>
    </location>
</feature>
<evidence type="ECO:0000313" key="2">
    <source>
        <dbReference type="EMBL" id="SDK67753.1"/>
    </source>
</evidence>
<feature type="transmembrane region" description="Helical" evidence="1">
    <location>
        <begin position="154"/>
        <end position="175"/>
    </location>
</feature>
<gene>
    <name evidence="2" type="ORF">SAMN05660472_01746</name>
</gene>
<dbReference type="PANTHER" id="PTHR32063:SF0">
    <property type="entry name" value="SWARMING MOTILITY PROTEIN SWRC"/>
    <property type="match status" value="1"/>
</dbReference>
<name>A0A1G9DV63_9FIRM</name>
<dbReference type="EMBL" id="FNFP01000003">
    <property type="protein sequence ID" value="SDK67753.1"/>
    <property type="molecule type" value="Genomic_DNA"/>
</dbReference>
<dbReference type="GO" id="GO:0005886">
    <property type="term" value="C:plasma membrane"/>
    <property type="evidence" value="ECO:0007669"/>
    <property type="project" value="TreeGrafter"/>
</dbReference>
<dbReference type="AlphaFoldDB" id="A0A1G9DV63"/>
<feature type="transmembrane region" description="Helical" evidence="1">
    <location>
        <begin position="260"/>
        <end position="282"/>
    </location>
</feature>
<reference evidence="2 3" key="1">
    <citation type="submission" date="2016-10" db="EMBL/GenBank/DDBJ databases">
        <authorList>
            <person name="de Groot N.N."/>
        </authorList>
    </citation>
    <scope>NUCLEOTIDE SEQUENCE [LARGE SCALE GENOMIC DNA]</scope>
    <source>
        <strain evidence="2 3">DSM 18346</strain>
    </source>
</reference>
<keyword evidence="3" id="KW-1185">Reference proteome</keyword>
<keyword evidence="1" id="KW-1133">Transmembrane helix</keyword>
<feature type="transmembrane region" description="Helical" evidence="1">
    <location>
        <begin position="128"/>
        <end position="148"/>
    </location>
</feature>
<evidence type="ECO:0000313" key="3">
    <source>
        <dbReference type="Proteomes" id="UP000198718"/>
    </source>
</evidence>